<evidence type="ECO:0000259" key="5">
    <source>
        <dbReference type="PROSITE" id="PS50067"/>
    </source>
</evidence>
<dbReference type="OrthoDB" id="3176171at2759"/>
<dbReference type="PANTHER" id="PTHR47968:SF75">
    <property type="entry name" value="CENTROMERE-ASSOCIATED PROTEIN E"/>
    <property type="match status" value="1"/>
</dbReference>
<gene>
    <name evidence="6" type="ORF">Plil01_000138200</name>
</gene>
<feature type="coiled-coil region" evidence="4">
    <location>
        <begin position="373"/>
        <end position="407"/>
    </location>
</feature>
<feature type="coiled-coil region" evidence="4">
    <location>
        <begin position="223"/>
        <end position="257"/>
    </location>
</feature>
<feature type="domain" description="Kinesin motor" evidence="5">
    <location>
        <begin position="1"/>
        <end position="221"/>
    </location>
</feature>
<evidence type="ECO:0000256" key="1">
    <source>
        <dbReference type="ARBA" id="ARBA00023054"/>
    </source>
</evidence>
<evidence type="ECO:0000256" key="4">
    <source>
        <dbReference type="SAM" id="Coils"/>
    </source>
</evidence>
<keyword evidence="1 4" id="KW-0175">Coiled coil</keyword>
<keyword evidence="2" id="KW-0505">Motor protein</keyword>
<dbReference type="GO" id="GO:0008017">
    <property type="term" value="F:microtubule binding"/>
    <property type="evidence" value="ECO:0007669"/>
    <property type="project" value="InterPro"/>
</dbReference>
<dbReference type="Proteomes" id="UP001165083">
    <property type="component" value="Unassembled WGS sequence"/>
</dbReference>
<organism evidence="6 7">
    <name type="scientific">Phytophthora lilii</name>
    <dbReference type="NCBI Taxonomy" id="2077276"/>
    <lineage>
        <taxon>Eukaryota</taxon>
        <taxon>Sar</taxon>
        <taxon>Stramenopiles</taxon>
        <taxon>Oomycota</taxon>
        <taxon>Peronosporomycetes</taxon>
        <taxon>Peronosporales</taxon>
        <taxon>Peronosporaceae</taxon>
        <taxon>Phytophthora</taxon>
    </lineage>
</organism>
<name>A0A9W6TD87_9STRA</name>
<evidence type="ECO:0000256" key="2">
    <source>
        <dbReference type="ARBA" id="ARBA00023175"/>
    </source>
</evidence>
<dbReference type="Pfam" id="PF00225">
    <property type="entry name" value="Kinesin"/>
    <property type="match status" value="1"/>
</dbReference>
<evidence type="ECO:0000313" key="7">
    <source>
        <dbReference type="Proteomes" id="UP001165083"/>
    </source>
</evidence>
<sequence length="523" mass="59021">MVNRQHTKSKIHEDAQGRVFVKDLSMVTVTSREEADAIVQCGLKLRSTHETKMNAVSSRSHTVFTIHVFQQGARQNRMLFAAVTTLSNTSHLPLDLVLSERLKKSESDGQRLKEALHINSSLSAVGKVVMSLDPESGYNYIPYRDSKLTRLLQNSIGWFNDAPVTSRCQSPTCLNLCRIMLLCSPVGGNCFTTLIATIHPMKEHYEECLGTLQFANRCRSPRVNHINGTIADKDRRIRKLQEELSILRRQLEGLRAEYNNRFVATLNELGFQAEEITDNGEIKFASVFSDENQGDHVVATSAFLKNRHIGPTSHVQGLIRSDGTFAYSSHFICGTNRLASVFGIVNFSVVVVSALGSSTILQLAKLDIWLPNQTEAKKDKENARRVINEQKRRIATLESCLQQKSNEYERALASEAIRHRTEIQELLSRNSQTLNGVERYTFQLPSTTSINPHVDAVENLKDREKQFDQVKDTVGCSSKPVHSWCSIVQKLRHRVATLQKSKEKEIALIRQQVRDLRHVVFGS</sequence>
<dbReference type="SMART" id="SM00129">
    <property type="entry name" value="KISc"/>
    <property type="match status" value="1"/>
</dbReference>
<dbReference type="GO" id="GO:0005524">
    <property type="term" value="F:ATP binding"/>
    <property type="evidence" value="ECO:0007669"/>
    <property type="project" value="InterPro"/>
</dbReference>
<dbReference type="PROSITE" id="PS50067">
    <property type="entry name" value="KINESIN_MOTOR_2"/>
    <property type="match status" value="1"/>
</dbReference>
<accession>A0A9W6TD87</accession>
<dbReference type="GO" id="GO:0003777">
    <property type="term" value="F:microtubule motor activity"/>
    <property type="evidence" value="ECO:0007669"/>
    <property type="project" value="InterPro"/>
</dbReference>
<dbReference type="Gene3D" id="3.40.850.10">
    <property type="entry name" value="Kinesin motor domain"/>
    <property type="match status" value="1"/>
</dbReference>
<comment type="caution">
    <text evidence="3">Lacks conserved residue(s) required for the propagation of feature annotation.</text>
</comment>
<dbReference type="InterPro" id="IPR001752">
    <property type="entry name" value="Kinesin_motor_dom"/>
</dbReference>
<reference evidence="6" key="1">
    <citation type="submission" date="2023-04" db="EMBL/GenBank/DDBJ databases">
        <title>Phytophthora lilii NBRC 32176.</title>
        <authorList>
            <person name="Ichikawa N."/>
            <person name="Sato H."/>
            <person name="Tonouchi N."/>
        </authorList>
    </citation>
    <scope>NUCLEOTIDE SEQUENCE</scope>
    <source>
        <strain evidence="6">NBRC 32176</strain>
    </source>
</reference>
<evidence type="ECO:0000256" key="3">
    <source>
        <dbReference type="PROSITE-ProRule" id="PRU00283"/>
    </source>
</evidence>
<dbReference type="EMBL" id="BSXW01000047">
    <property type="protein sequence ID" value="GMF10591.1"/>
    <property type="molecule type" value="Genomic_DNA"/>
</dbReference>
<dbReference type="AlphaFoldDB" id="A0A9W6TD87"/>
<comment type="similarity">
    <text evidence="3">Belongs to the TRAFAC class myosin-kinesin ATPase superfamily. Kinesin family.</text>
</comment>
<evidence type="ECO:0000313" key="6">
    <source>
        <dbReference type="EMBL" id="GMF10591.1"/>
    </source>
</evidence>
<keyword evidence="7" id="KW-1185">Reference proteome</keyword>
<dbReference type="GO" id="GO:0007018">
    <property type="term" value="P:microtubule-based movement"/>
    <property type="evidence" value="ECO:0007669"/>
    <property type="project" value="InterPro"/>
</dbReference>
<dbReference type="PANTHER" id="PTHR47968">
    <property type="entry name" value="CENTROMERE PROTEIN E"/>
    <property type="match status" value="1"/>
</dbReference>
<dbReference type="SUPFAM" id="SSF52540">
    <property type="entry name" value="P-loop containing nucleoside triphosphate hydrolases"/>
    <property type="match status" value="1"/>
</dbReference>
<comment type="caution">
    <text evidence="6">The sequence shown here is derived from an EMBL/GenBank/DDBJ whole genome shotgun (WGS) entry which is preliminary data.</text>
</comment>
<dbReference type="InterPro" id="IPR027640">
    <property type="entry name" value="Kinesin-like_fam"/>
</dbReference>
<dbReference type="InterPro" id="IPR027417">
    <property type="entry name" value="P-loop_NTPase"/>
</dbReference>
<protein>
    <submittedName>
        <fullName evidence="6">Unnamed protein product</fullName>
    </submittedName>
</protein>
<dbReference type="PRINTS" id="PR00380">
    <property type="entry name" value="KINESINHEAVY"/>
</dbReference>
<proteinExistence type="inferred from homology"/>
<dbReference type="InterPro" id="IPR036961">
    <property type="entry name" value="Kinesin_motor_dom_sf"/>
</dbReference>